<dbReference type="CDD" id="cd16917">
    <property type="entry name" value="HATPase_UhpB-NarQ-NarX-like"/>
    <property type="match status" value="1"/>
</dbReference>
<keyword evidence="9" id="KW-1133">Transmembrane helix</keyword>
<dbReference type="SUPFAM" id="SSF48452">
    <property type="entry name" value="TPR-like"/>
    <property type="match status" value="1"/>
</dbReference>
<dbReference type="PANTHER" id="PTHR24421">
    <property type="entry name" value="NITRATE/NITRITE SENSOR PROTEIN NARX-RELATED"/>
    <property type="match status" value="1"/>
</dbReference>
<keyword evidence="10" id="KW-0732">Signal</keyword>
<dbReference type="Pfam" id="PF07730">
    <property type="entry name" value="HisKA_3"/>
    <property type="match status" value="1"/>
</dbReference>
<evidence type="ECO:0000256" key="3">
    <source>
        <dbReference type="ARBA" id="ARBA00022553"/>
    </source>
</evidence>
<evidence type="ECO:0000256" key="1">
    <source>
        <dbReference type="ARBA" id="ARBA00000085"/>
    </source>
</evidence>
<evidence type="ECO:0000256" key="4">
    <source>
        <dbReference type="ARBA" id="ARBA00022679"/>
    </source>
</evidence>
<sequence length="583" mass="68218">MNKFLIYIFFLLFSVSIAFSQSKVDSIDYYTEKKELIKALNYATKISDNYLAQKKYQPFCKISVRKSKLFGKLNDHEKVLVTLYKALSISEKNKVKGRAEIIEQIATRYSMVSDSSKAFKNYYKAKHIALFEKDTASLIHIYHNLFRLHTTKRIDSSYIYMKKKFELDKKTNSTSGLSISYNNHFAYYNIINELDMAKSYLDSSYNFAIKNDNKKLIISALSNYGYYYMEYENDFKKGAETYEKIKKEYKDDLSTYDYVDLHRNLVYAYEQMGEYHKANFNSSLAYDYSQKLYNENLSDKIREIETKYNIDKVEDEYKEKSKLLEERQSRNKKIIFIFVALFGFSLVLFYFFYQNLQLKQRNKIKELDSEIQENIINASIDGQEIERKKLSEVLHDNISALLSSASLHLSAYLVGHKDEIPEEIVKARSLLKEAHDQVRDLSHELVPPVLTKLGLYHAVQDLCEKNSNSIITFTFNYFDSNQKRYNEEFETKVYFIITELINNIVKHSQATSGYITLEERNNQIIINVEDNGKGFDSTKTYNSDGFGLTQIKARVKNLKGKITINSKLNAGTLVYIKLHIPNQ</sequence>
<dbReference type="PANTHER" id="PTHR24421:SF10">
    <property type="entry name" value="NITRATE_NITRITE SENSOR PROTEIN NARQ"/>
    <property type="match status" value="1"/>
</dbReference>
<feature type="chain" id="PRO_5016363906" description="histidine kinase" evidence="10">
    <location>
        <begin position="21"/>
        <end position="583"/>
    </location>
</feature>
<keyword evidence="13" id="KW-1185">Reference proteome</keyword>
<comment type="catalytic activity">
    <reaction evidence="1">
        <text>ATP + protein L-histidine = ADP + protein N-phospho-L-histidine.</text>
        <dbReference type="EC" id="2.7.13.3"/>
    </reaction>
</comment>
<keyword evidence="6 12" id="KW-0418">Kinase</keyword>
<dbReference type="SMART" id="SM00387">
    <property type="entry name" value="HATPase_c"/>
    <property type="match status" value="1"/>
</dbReference>
<dbReference type="GO" id="GO:0046983">
    <property type="term" value="F:protein dimerization activity"/>
    <property type="evidence" value="ECO:0007669"/>
    <property type="project" value="InterPro"/>
</dbReference>
<keyword evidence="9" id="KW-0812">Transmembrane</keyword>
<feature type="domain" description="Histidine kinase" evidence="11">
    <location>
        <begin position="496"/>
        <end position="582"/>
    </location>
</feature>
<dbReference type="EMBL" id="QLSV01000004">
    <property type="protein sequence ID" value="RAR48936.1"/>
    <property type="molecule type" value="Genomic_DNA"/>
</dbReference>
<dbReference type="GO" id="GO:0005524">
    <property type="term" value="F:ATP binding"/>
    <property type="evidence" value="ECO:0007669"/>
    <property type="project" value="UniProtKB-KW"/>
</dbReference>
<keyword evidence="8" id="KW-0902">Two-component regulatory system</keyword>
<dbReference type="Proteomes" id="UP000249518">
    <property type="component" value="Unassembled WGS sequence"/>
</dbReference>
<evidence type="ECO:0000256" key="2">
    <source>
        <dbReference type="ARBA" id="ARBA00012438"/>
    </source>
</evidence>
<accession>A0A328WUZ1</accession>
<evidence type="ECO:0000256" key="9">
    <source>
        <dbReference type="SAM" id="Phobius"/>
    </source>
</evidence>
<dbReference type="AlphaFoldDB" id="A0A328WUZ1"/>
<evidence type="ECO:0000259" key="11">
    <source>
        <dbReference type="PROSITE" id="PS50109"/>
    </source>
</evidence>
<dbReference type="GO" id="GO:0000155">
    <property type="term" value="F:phosphorelay sensor kinase activity"/>
    <property type="evidence" value="ECO:0007669"/>
    <property type="project" value="InterPro"/>
</dbReference>
<dbReference type="RefSeq" id="WP_112085396.1">
    <property type="nucleotide sequence ID" value="NZ_QLSV01000004.1"/>
</dbReference>
<dbReference type="InterPro" id="IPR011712">
    <property type="entry name" value="Sig_transdc_His_kin_sub3_dim/P"/>
</dbReference>
<dbReference type="Gene3D" id="3.30.565.10">
    <property type="entry name" value="Histidine kinase-like ATPase, C-terminal domain"/>
    <property type="match status" value="1"/>
</dbReference>
<dbReference type="Gene3D" id="1.25.40.10">
    <property type="entry name" value="Tetratricopeptide repeat domain"/>
    <property type="match status" value="1"/>
</dbReference>
<evidence type="ECO:0000256" key="7">
    <source>
        <dbReference type="ARBA" id="ARBA00022840"/>
    </source>
</evidence>
<evidence type="ECO:0000256" key="10">
    <source>
        <dbReference type="SAM" id="SignalP"/>
    </source>
</evidence>
<evidence type="ECO:0000313" key="12">
    <source>
        <dbReference type="EMBL" id="RAR48936.1"/>
    </source>
</evidence>
<proteinExistence type="predicted"/>
<feature type="signal peptide" evidence="10">
    <location>
        <begin position="1"/>
        <end position="20"/>
    </location>
</feature>
<dbReference type="Pfam" id="PF02518">
    <property type="entry name" value="HATPase_c"/>
    <property type="match status" value="1"/>
</dbReference>
<keyword evidence="9" id="KW-0472">Membrane</keyword>
<dbReference type="InterPro" id="IPR036890">
    <property type="entry name" value="HATPase_C_sf"/>
</dbReference>
<protein>
    <recommendedName>
        <fullName evidence="2">histidine kinase</fullName>
        <ecNumber evidence="2">2.7.13.3</ecNumber>
    </recommendedName>
</protein>
<keyword evidence="7" id="KW-0067">ATP-binding</keyword>
<comment type="caution">
    <text evidence="12">The sequence shown here is derived from an EMBL/GenBank/DDBJ whole genome shotgun (WGS) entry which is preliminary data.</text>
</comment>
<evidence type="ECO:0000256" key="6">
    <source>
        <dbReference type="ARBA" id="ARBA00022777"/>
    </source>
</evidence>
<feature type="transmembrane region" description="Helical" evidence="9">
    <location>
        <begin position="334"/>
        <end position="353"/>
    </location>
</feature>
<evidence type="ECO:0000256" key="8">
    <source>
        <dbReference type="ARBA" id="ARBA00023012"/>
    </source>
</evidence>
<evidence type="ECO:0000256" key="5">
    <source>
        <dbReference type="ARBA" id="ARBA00022741"/>
    </source>
</evidence>
<dbReference type="InterPro" id="IPR050482">
    <property type="entry name" value="Sensor_HK_TwoCompSys"/>
</dbReference>
<dbReference type="OrthoDB" id="9760839at2"/>
<keyword evidence="3" id="KW-0597">Phosphoprotein</keyword>
<gene>
    <name evidence="12" type="ORF">B0I10_10472</name>
</gene>
<keyword evidence="5" id="KW-0547">Nucleotide-binding</keyword>
<dbReference type="InterPro" id="IPR003594">
    <property type="entry name" value="HATPase_dom"/>
</dbReference>
<dbReference type="InterPro" id="IPR011990">
    <property type="entry name" value="TPR-like_helical_dom_sf"/>
</dbReference>
<keyword evidence="4" id="KW-0808">Transferase</keyword>
<dbReference type="PROSITE" id="PS50109">
    <property type="entry name" value="HIS_KIN"/>
    <property type="match status" value="1"/>
</dbReference>
<organism evidence="12 13">
    <name type="scientific">Flavobacterium lacus</name>
    <dbReference type="NCBI Taxonomy" id="1353778"/>
    <lineage>
        <taxon>Bacteria</taxon>
        <taxon>Pseudomonadati</taxon>
        <taxon>Bacteroidota</taxon>
        <taxon>Flavobacteriia</taxon>
        <taxon>Flavobacteriales</taxon>
        <taxon>Flavobacteriaceae</taxon>
        <taxon>Flavobacterium</taxon>
    </lineage>
</organism>
<dbReference type="SUPFAM" id="SSF55874">
    <property type="entry name" value="ATPase domain of HSP90 chaperone/DNA topoisomerase II/histidine kinase"/>
    <property type="match status" value="1"/>
</dbReference>
<dbReference type="GO" id="GO:0016020">
    <property type="term" value="C:membrane"/>
    <property type="evidence" value="ECO:0007669"/>
    <property type="project" value="InterPro"/>
</dbReference>
<reference evidence="12 13" key="1">
    <citation type="submission" date="2018-06" db="EMBL/GenBank/DDBJ databases">
        <title>Genomic Encyclopedia of Type Strains, Phase III (KMG-III): the genomes of soil and plant-associated and newly described type strains.</title>
        <authorList>
            <person name="Whitman W."/>
        </authorList>
    </citation>
    <scope>NUCLEOTIDE SEQUENCE [LARGE SCALE GENOMIC DNA]</scope>
    <source>
        <strain evidence="12 13">CGMCC 1.12504</strain>
    </source>
</reference>
<evidence type="ECO:0000313" key="13">
    <source>
        <dbReference type="Proteomes" id="UP000249518"/>
    </source>
</evidence>
<name>A0A328WUZ1_9FLAO</name>
<dbReference type="InterPro" id="IPR005467">
    <property type="entry name" value="His_kinase_dom"/>
</dbReference>
<dbReference type="EC" id="2.7.13.3" evidence="2"/>